<accession>A0A418KX22</accession>
<keyword evidence="3" id="KW-1133">Transmembrane helix</keyword>
<dbReference type="NCBIfam" id="TIGR00350">
    <property type="entry name" value="lytR_cpsA_psr"/>
    <property type="match status" value="1"/>
</dbReference>
<dbReference type="Proteomes" id="UP000284057">
    <property type="component" value="Unassembled WGS sequence"/>
</dbReference>
<feature type="region of interest" description="Disordered" evidence="2">
    <location>
        <begin position="487"/>
        <end position="575"/>
    </location>
</feature>
<comment type="similarity">
    <text evidence="1">Belongs to the LytR/CpsA/Psr (LCP) family.</text>
</comment>
<feature type="compositionally biased region" description="Acidic residues" evidence="2">
    <location>
        <begin position="519"/>
        <end position="551"/>
    </location>
</feature>
<comment type="caution">
    <text evidence="5">The sequence shown here is derived from an EMBL/GenBank/DDBJ whole genome shotgun (WGS) entry which is preliminary data.</text>
</comment>
<feature type="domain" description="Cell envelope-related transcriptional attenuator" evidence="4">
    <location>
        <begin position="227"/>
        <end position="414"/>
    </location>
</feature>
<dbReference type="PANTHER" id="PTHR33392">
    <property type="entry name" value="POLYISOPRENYL-TEICHOIC ACID--PEPTIDOGLYCAN TEICHOIC ACID TRANSFERASE TAGU"/>
    <property type="match status" value="1"/>
</dbReference>
<evidence type="ECO:0000313" key="6">
    <source>
        <dbReference type="Proteomes" id="UP000284057"/>
    </source>
</evidence>
<reference evidence="5 6" key="1">
    <citation type="submission" date="2018-09" db="EMBL/GenBank/DDBJ databases">
        <title>Isolation, diversity and antifungal activity of actinobacteria from wheat.</title>
        <authorList>
            <person name="Han C."/>
        </authorList>
    </citation>
    <scope>NUCLEOTIDE SEQUENCE [LARGE SCALE GENOMIC DNA]</scope>
    <source>
        <strain evidence="5 6">NEAU-YY265</strain>
    </source>
</reference>
<dbReference type="AlphaFoldDB" id="A0A418KX22"/>
<keyword evidence="6" id="KW-1185">Reference proteome</keyword>
<evidence type="ECO:0000256" key="2">
    <source>
        <dbReference type="SAM" id="MobiDB-lite"/>
    </source>
</evidence>
<evidence type="ECO:0000313" key="5">
    <source>
        <dbReference type="EMBL" id="RIQ36960.1"/>
    </source>
</evidence>
<organism evidence="5 6">
    <name type="scientific">Jiangella rhizosphaerae</name>
    <dbReference type="NCBI Taxonomy" id="2293569"/>
    <lineage>
        <taxon>Bacteria</taxon>
        <taxon>Bacillati</taxon>
        <taxon>Actinomycetota</taxon>
        <taxon>Actinomycetes</taxon>
        <taxon>Jiangellales</taxon>
        <taxon>Jiangellaceae</taxon>
        <taxon>Jiangella</taxon>
    </lineage>
</organism>
<dbReference type="InterPro" id="IPR004474">
    <property type="entry name" value="LytR_CpsA_psr"/>
</dbReference>
<sequence length="575" mass="61750">MSRDLSAARPDPVKEAGPRRGTRAAAAAMSSDETVGRRSRARRNGVSPAQYRRFLRQVGVGALIPGAGLISAGRKKLGWTVVAVFLLLAAGAAVYVVRSGRSGLVDAGTDTGTLNLITAGLAAVAAAWLLTALVSLYLLQPRGLRGPQRLLSAIVVVVVASLVVSPLSLGSRYAYTQRDLIGNVFADDDQPSLTVPNSSDEDPWAGQQRVNVLILGSDAGPGREETRTDTIMVASINTETGDTALFSLPRNLLNVPMPPDTPLAEAYPDGFRGPEEDAYYWLSSMYRFVPYEFPEFFEGIPDPGAEAMKLVVGEVLGLDIHYYVMVNLRGFQYLVNALGGIDIDVPYRIPIGTKEQWGRCTEPSGWIEPGENQHLDGYQALWFARARCGPGPVSDDYERMRRQRCVIGAIAEQADPMTLLGRYQQLARAAERTMSTDITQARLSDFAELALKVQDAGGLRSLPFTDDIIQYHDPDYELIRQFVQQSLDPPAETPPPSSQAPDDADGPTGTGTESPAADPTDEPSDDPTEETEEPAGETPEGDTPADDEPTGDAETPGGTETPSDANGAVDVDDVC</sequence>
<feature type="transmembrane region" description="Helical" evidence="3">
    <location>
        <begin position="150"/>
        <end position="169"/>
    </location>
</feature>
<dbReference type="EMBL" id="QUAL01000013">
    <property type="protein sequence ID" value="RIQ36960.1"/>
    <property type="molecule type" value="Genomic_DNA"/>
</dbReference>
<dbReference type="Gene3D" id="3.40.630.190">
    <property type="entry name" value="LCP protein"/>
    <property type="match status" value="1"/>
</dbReference>
<protein>
    <submittedName>
        <fullName evidence="5">LytR family transcriptional regulator</fullName>
    </submittedName>
</protein>
<feature type="region of interest" description="Disordered" evidence="2">
    <location>
        <begin position="1"/>
        <end position="44"/>
    </location>
</feature>
<evidence type="ECO:0000259" key="4">
    <source>
        <dbReference type="Pfam" id="PF03816"/>
    </source>
</evidence>
<name>A0A418KX22_9ACTN</name>
<feature type="transmembrane region" description="Helical" evidence="3">
    <location>
        <begin position="117"/>
        <end position="138"/>
    </location>
</feature>
<feature type="transmembrane region" description="Helical" evidence="3">
    <location>
        <begin position="77"/>
        <end position="97"/>
    </location>
</feature>
<dbReference type="InterPro" id="IPR050922">
    <property type="entry name" value="LytR/CpsA/Psr_CW_biosynth"/>
</dbReference>
<evidence type="ECO:0000256" key="3">
    <source>
        <dbReference type="SAM" id="Phobius"/>
    </source>
</evidence>
<dbReference type="Pfam" id="PF03816">
    <property type="entry name" value="LytR_cpsA_psr"/>
    <property type="match status" value="1"/>
</dbReference>
<gene>
    <name evidence="5" type="ORF">DY240_01295</name>
</gene>
<keyword evidence="3" id="KW-0472">Membrane</keyword>
<proteinExistence type="inferred from homology"/>
<evidence type="ECO:0000256" key="1">
    <source>
        <dbReference type="ARBA" id="ARBA00006068"/>
    </source>
</evidence>
<dbReference type="PANTHER" id="PTHR33392:SF6">
    <property type="entry name" value="POLYISOPRENYL-TEICHOIC ACID--PEPTIDOGLYCAN TEICHOIC ACID TRANSFERASE TAGU"/>
    <property type="match status" value="1"/>
</dbReference>
<keyword evidence="3" id="KW-0812">Transmembrane</keyword>